<evidence type="ECO:0000259" key="3">
    <source>
        <dbReference type="Pfam" id="PF13559"/>
    </source>
</evidence>
<feature type="transmembrane region" description="Helical" evidence="2">
    <location>
        <begin position="117"/>
        <end position="139"/>
    </location>
</feature>
<feature type="transmembrane region" description="Helical" evidence="2">
    <location>
        <begin position="94"/>
        <end position="110"/>
    </location>
</feature>
<feature type="compositionally biased region" description="Pro residues" evidence="1">
    <location>
        <begin position="248"/>
        <end position="259"/>
    </location>
</feature>
<dbReference type="OrthoDB" id="2663086at2"/>
<accession>A0A3S0BRZ0</accession>
<keyword evidence="2" id="KW-1133">Transmembrane helix</keyword>
<feature type="transmembrane region" description="Helical" evidence="2">
    <location>
        <begin position="12"/>
        <end position="34"/>
    </location>
</feature>
<sequence>MPFLRKIGTSAAYSLLELILFAPVILLIGTGLPASWQAPLSAPWNAFWLTALCFMAGSLIGYVPRLRRKVYELLLSALVGTAATFLFVTTGWQMALGAILGAFFVYRGIRSVRMGRLAVYPPVVFGLLTAVFFIGVPIMTHTELLHGYAAVLNGCGLGALFIFFVLSNRSQLLGATLAGTEEAAASSLSRTVRQSSRVWLIVFLVVLTGIAYFQQVGRFLLHVLRSALVWLIRLMNGKPSEAPTEPAATPPPLQLPPSDPSKKPAWLEALLHYAMIAFIALVVLALAAGLIYLLVAKVWPAVRRLLRYLLRGSQGREDSEASAGYTDEREDLLNWKELPSLWWQRMAGMFGRSSEAQEPGWSQLRSNRERVRFLYRKLIERAARDGYAYKQAYTPSETEQELSHNHRLGSAALHDVTAAYNRSRYGDEEVSAEEVERLVQQLDPKIRNSFKT</sequence>
<proteinExistence type="predicted"/>
<feature type="transmembrane region" description="Helical" evidence="2">
    <location>
        <begin position="198"/>
        <end position="221"/>
    </location>
</feature>
<keyword evidence="2" id="KW-0472">Membrane</keyword>
<evidence type="ECO:0000256" key="2">
    <source>
        <dbReference type="SAM" id="Phobius"/>
    </source>
</evidence>
<dbReference type="RefSeq" id="WP_126143866.1">
    <property type="nucleotide sequence ID" value="NZ_RXHU01000081.1"/>
</dbReference>
<feature type="transmembrane region" description="Helical" evidence="2">
    <location>
        <begin position="46"/>
        <end position="63"/>
    </location>
</feature>
<feature type="domain" description="Protein-glutamine gamma-glutamyltransferase-like C-terminal" evidence="3">
    <location>
        <begin position="374"/>
        <end position="443"/>
    </location>
</feature>
<comment type="caution">
    <text evidence="4">The sequence shown here is derived from an EMBL/GenBank/DDBJ whole genome shotgun (WGS) entry which is preliminary data.</text>
</comment>
<protein>
    <submittedName>
        <fullName evidence="4">DUF4129 domain-containing protein</fullName>
    </submittedName>
</protein>
<feature type="transmembrane region" description="Helical" evidence="2">
    <location>
        <begin position="70"/>
        <end position="88"/>
    </location>
</feature>
<dbReference type="EMBL" id="RXHU01000081">
    <property type="protein sequence ID" value="RTE05602.1"/>
    <property type="molecule type" value="Genomic_DNA"/>
</dbReference>
<dbReference type="InterPro" id="IPR025403">
    <property type="entry name" value="TgpA-like_C"/>
</dbReference>
<reference evidence="4 5" key="1">
    <citation type="submission" date="2018-12" db="EMBL/GenBank/DDBJ databases">
        <title>Bacillus ochoae sp. nov., Paenibacillus whitsoniae sp. nov., Paenibacillus spiritus sp. nov. Isolated from the Mars Exploration Rover during spacecraft assembly.</title>
        <authorList>
            <person name="Seuylemezian A."/>
            <person name="Vaishampayan P."/>
        </authorList>
    </citation>
    <scope>NUCLEOTIDE SEQUENCE [LARGE SCALE GENOMIC DNA]</scope>
    <source>
        <strain evidence="4 5">MER 54</strain>
    </source>
</reference>
<dbReference type="Pfam" id="PF13559">
    <property type="entry name" value="DUF4129"/>
    <property type="match status" value="1"/>
</dbReference>
<feature type="transmembrane region" description="Helical" evidence="2">
    <location>
        <begin position="145"/>
        <end position="166"/>
    </location>
</feature>
<evidence type="ECO:0000313" key="5">
    <source>
        <dbReference type="Proteomes" id="UP000276128"/>
    </source>
</evidence>
<dbReference type="AlphaFoldDB" id="A0A3S0BRZ0"/>
<gene>
    <name evidence="4" type="ORF">EJQ19_24470</name>
</gene>
<evidence type="ECO:0000256" key="1">
    <source>
        <dbReference type="SAM" id="MobiDB-lite"/>
    </source>
</evidence>
<keyword evidence="2" id="KW-0812">Transmembrane</keyword>
<dbReference type="Proteomes" id="UP000276128">
    <property type="component" value="Unassembled WGS sequence"/>
</dbReference>
<feature type="transmembrane region" description="Helical" evidence="2">
    <location>
        <begin position="270"/>
        <end position="295"/>
    </location>
</feature>
<feature type="region of interest" description="Disordered" evidence="1">
    <location>
        <begin position="241"/>
        <end position="260"/>
    </location>
</feature>
<keyword evidence="5" id="KW-1185">Reference proteome</keyword>
<evidence type="ECO:0000313" key="4">
    <source>
        <dbReference type="EMBL" id="RTE05602.1"/>
    </source>
</evidence>
<name>A0A3S0BRZ0_9BACL</name>
<organism evidence="4 5">
    <name type="scientific">Paenibacillus whitsoniae</name>
    <dbReference type="NCBI Taxonomy" id="2496558"/>
    <lineage>
        <taxon>Bacteria</taxon>
        <taxon>Bacillati</taxon>
        <taxon>Bacillota</taxon>
        <taxon>Bacilli</taxon>
        <taxon>Bacillales</taxon>
        <taxon>Paenibacillaceae</taxon>
        <taxon>Paenibacillus</taxon>
    </lineage>
</organism>